<comment type="caution">
    <text evidence="3">The sequence shown here is derived from an EMBL/GenBank/DDBJ whole genome shotgun (WGS) entry which is preliminary data.</text>
</comment>
<keyword evidence="1" id="KW-0175">Coiled coil</keyword>
<name>H1Q114_9BACT</name>
<dbReference type="EMBL" id="AGWK01000018">
    <property type="protein sequence ID" value="EHO72842.1"/>
    <property type="molecule type" value="Genomic_DNA"/>
</dbReference>
<gene>
    <name evidence="3" type="ORF">HMPREF9140_00602</name>
</gene>
<dbReference type="PROSITE" id="PS51257">
    <property type="entry name" value="PROKAR_LIPOPROTEIN"/>
    <property type="match status" value="1"/>
</dbReference>
<evidence type="ECO:0000256" key="1">
    <source>
        <dbReference type="SAM" id="Coils"/>
    </source>
</evidence>
<dbReference type="RefSeq" id="WP_006951655.1">
    <property type="nucleotide sequence ID" value="NZ_JH594521.1"/>
</dbReference>
<evidence type="ECO:0000313" key="4">
    <source>
        <dbReference type="Proteomes" id="UP000016023"/>
    </source>
</evidence>
<reference evidence="3 4" key="1">
    <citation type="submission" date="2011-12" db="EMBL/GenBank/DDBJ databases">
        <title>The Genome Sequence of Prevotella micans F0438.</title>
        <authorList>
            <consortium name="The Broad Institute Genome Sequencing Platform"/>
            <person name="Earl A."/>
            <person name="Ward D."/>
            <person name="Feldgarden M."/>
            <person name="Gevers D."/>
            <person name="Izard J."/>
            <person name="Baranova O.V."/>
            <person name="Blanton J.M."/>
            <person name="Wade W.G."/>
            <person name="Dewhirst F.E."/>
            <person name="Young S.K."/>
            <person name="Zeng Q."/>
            <person name="Gargeya S."/>
            <person name="Fitzgerald M."/>
            <person name="Haas B."/>
            <person name="Abouelleil A."/>
            <person name="Alvarado L."/>
            <person name="Arachchi H.M."/>
            <person name="Berlin A."/>
            <person name="Chapman S.B."/>
            <person name="Gearin G."/>
            <person name="Goldberg J."/>
            <person name="Griggs A."/>
            <person name="Gujja S."/>
            <person name="Hansen M."/>
            <person name="Heiman D."/>
            <person name="Howarth C."/>
            <person name="Larimer J."/>
            <person name="Lui A."/>
            <person name="MacDonald P.J.P."/>
            <person name="McCowen C."/>
            <person name="Montmayeur A."/>
            <person name="Murphy C."/>
            <person name="Neiman D."/>
            <person name="Pearson M."/>
            <person name="Priest M."/>
            <person name="Roberts A."/>
            <person name="Saif S."/>
            <person name="Shea T."/>
            <person name="Sisk P."/>
            <person name="Stolte C."/>
            <person name="Sykes S."/>
            <person name="Wortman J."/>
            <person name="Nusbaum C."/>
            <person name="Birren B."/>
        </authorList>
    </citation>
    <scope>NUCLEOTIDE SEQUENCE [LARGE SCALE GENOMIC DNA]</scope>
    <source>
        <strain evidence="3 4">F0438</strain>
    </source>
</reference>
<keyword evidence="4" id="KW-1185">Reference proteome</keyword>
<evidence type="ECO:0008006" key="5">
    <source>
        <dbReference type="Google" id="ProtNLM"/>
    </source>
</evidence>
<dbReference type="HOGENOM" id="CLU_959239_0_0_10"/>
<proteinExistence type="predicted"/>
<protein>
    <recommendedName>
        <fullName evidence="5">Lipoprotein</fullName>
    </recommendedName>
</protein>
<dbReference type="AlphaFoldDB" id="H1Q114"/>
<dbReference type="Proteomes" id="UP000016023">
    <property type="component" value="Unassembled WGS sequence"/>
</dbReference>
<sequence length="304" mass="34168">MKKLFLLAACAVMTLASCNQFKKAVNSTNDVKNDSLRAIIDARDNEINDMMGTLNQIQQGFSEINAAEDRVTLVKDGERADKATQIKENIQFIAQRMKENRELIAKLQQQLKDTGFRGSEMKRAIETLTAQLVKKDAELKKLRADLESKNIHIKELDETITGLNTDVSNLKTTNQNLSNEKQALQTEKENLESESNQKSETISTQERQLNTGWYIAGSKKELKSQGILEGGKVLQGNFNRGAFNKIDIRTNREINLNSRSAKILTSHPGSSYSLNKGADGNMILRINDPQTFWSTSKYLVIQVK</sequence>
<feature type="chain" id="PRO_5003552186" description="Lipoprotein" evidence="2">
    <location>
        <begin position="25"/>
        <end position="304"/>
    </location>
</feature>
<feature type="coiled-coil region" evidence="1">
    <location>
        <begin position="90"/>
        <end position="208"/>
    </location>
</feature>
<organism evidence="3 4">
    <name type="scientific">Prevotella micans F0438</name>
    <dbReference type="NCBI Taxonomy" id="883158"/>
    <lineage>
        <taxon>Bacteria</taxon>
        <taxon>Pseudomonadati</taxon>
        <taxon>Bacteroidota</taxon>
        <taxon>Bacteroidia</taxon>
        <taxon>Bacteroidales</taxon>
        <taxon>Prevotellaceae</taxon>
        <taxon>Prevotella</taxon>
    </lineage>
</organism>
<feature type="signal peptide" evidence="2">
    <location>
        <begin position="1"/>
        <end position="24"/>
    </location>
</feature>
<keyword evidence="2" id="KW-0732">Signal</keyword>
<evidence type="ECO:0000256" key="2">
    <source>
        <dbReference type="SAM" id="SignalP"/>
    </source>
</evidence>
<dbReference type="STRING" id="883158.HMPREF9140_00602"/>
<evidence type="ECO:0000313" key="3">
    <source>
        <dbReference type="EMBL" id="EHO72842.1"/>
    </source>
</evidence>
<accession>H1Q114</accession>
<dbReference type="eggNOG" id="COG4372">
    <property type="taxonomic scope" value="Bacteria"/>
</dbReference>
<dbReference type="PATRIC" id="fig|883158.3.peg.615"/>